<gene>
    <name evidence="1" type="ORF">XYCOK13_05330</name>
</gene>
<proteinExistence type="predicted"/>
<comment type="caution">
    <text evidence="1">The sequence shown here is derived from an EMBL/GenBank/DDBJ whole genome shotgun (WGS) entry which is preliminary data.</text>
</comment>
<dbReference type="InterPro" id="IPR028985">
    <property type="entry name" value="Bacillus_phage_prot-like"/>
</dbReference>
<dbReference type="Gene3D" id="3.30.2120.10">
    <property type="entry name" value="Bacillus phage protein-like"/>
    <property type="match status" value="1"/>
</dbReference>
<evidence type="ECO:0000313" key="2">
    <source>
        <dbReference type="Proteomes" id="UP000677918"/>
    </source>
</evidence>
<dbReference type="RefSeq" id="WP_213410346.1">
    <property type="nucleotide sequence ID" value="NZ_BOVK01000006.1"/>
</dbReference>
<organism evidence="1 2">
    <name type="scientific">Xylanibacillus composti</name>
    <dbReference type="NCBI Taxonomy" id="1572762"/>
    <lineage>
        <taxon>Bacteria</taxon>
        <taxon>Bacillati</taxon>
        <taxon>Bacillota</taxon>
        <taxon>Bacilli</taxon>
        <taxon>Bacillales</taxon>
        <taxon>Paenibacillaceae</taxon>
        <taxon>Xylanibacillus</taxon>
    </lineage>
</organism>
<keyword evidence="2" id="KW-1185">Reference proteome</keyword>
<sequence length="152" mass="17159">MSEAIEAMRRSIKQKQMQRLFQMEPGRELDALIARYVEGYQVVRRSLQDMDADYWIRPLSSMRSEEGELERVPTYSTTIFSAHALLNRYRQWRLQSEGEAGIQAEICGDEGAVGSSGACRTVPEAISKAAVALMIAENHLIEELLEEHGDAI</sequence>
<name>A0A8J4GYX4_9BACL</name>
<dbReference type="AlphaFoldDB" id="A0A8J4GYX4"/>
<protein>
    <submittedName>
        <fullName evidence="1">Uncharacterized protein</fullName>
    </submittedName>
</protein>
<reference evidence="1" key="1">
    <citation type="submission" date="2021-04" db="EMBL/GenBank/DDBJ databases">
        <title>Draft genome sequence of Xylanibacillus composti strain K13.</title>
        <authorList>
            <person name="Uke A."/>
            <person name="Chhe C."/>
            <person name="Baramee S."/>
            <person name="Kosugi A."/>
        </authorList>
    </citation>
    <scope>NUCLEOTIDE SEQUENCE</scope>
    <source>
        <strain evidence="1">K13</strain>
    </source>
</reference>
<accession>A0A8J4GYX4</accession>
<dbReference type="EMBL" id="BOVK01000006">
    <property type="protein sequence ID" value="GIQ67709.1"/>
    <property type="molecule type" value="Genomic_DNA"/>
</dbReference>
<dbReference type="Proteomes" id="UP000677918">
    <property type="component" value="Unassembled WGS sequence"/>
</dbReference>
<evidence type="ECO:0000313" key="1">
    <source>
        <dbReference type="EMBL" id="GIQ67709.1"/>
    </source>
</evidence>